<organism evidence="8 9">
    <name type="scientific">Legionella geestiana</name>
    <dbReference type="NCBI Taxonomy" id="45065"/>
    <lineage>
        <taxon>Bacteria</taxon>
        <taxon>Pseudomonadati</taxon>
        <taxon>Pseudomonadota</taxon>
        <taxon>Gammaproteobacteria</taxon>
        <taxon>Legionellales</taxon>
        <taxon>Legionellaceae</taxon>
        <taxon>Legionella</taxon>
    </lineage>
</organism>
<name>A0A0W0U5M3_9GAMM</name>
<protein>
    <submittedName>
        <fullName evidence="8">Antimicrobial peptide resistance and Lipid A acylation protein PagP</fullName>
    </submittedName>
</protein>
<evidence type="ECO:0000313" key="8">
    <source>
        <dbReference type="EMBL" id="KTD03050.1"/>
    </source>
</evidence>
<evidence type="ECO:0000256" key="7">
    <source>
        <dbReference type="ARBA" id="ARBA00023315"/>
    </source>
</evidence>
<evidence type="ECO:0000256" key="2">
    <source>
        <dbReference type="ARBA" id="ARBA00006368"/>
    </source>
</evidence>
<accession>A0A0W0U5M3</accession>
<evidence type="ECO:0000256" key="1">
    <source>
        <dbReference type="ARBA" id="ARBA00004442"/>
    </source>
</evidence>
<dbReference type="AlphaFoldDB" id="A0A0W0U5M3"/>
<evidence type="ECO:0000256" key="4">
    <source>
        <dbReference type="ARBA" id="ARBA00022729"/>
    </source>
</evidence>
<dbReference type="GO" id="GO:0009279">
    <property type="term" value="C:cell outer membrane"/>
    <property type="evidence" value="ECO:0007669"/>
    <property type="project" value="UniProtKB-SubCell"/>
</dbReference>
<comment type="subcellular location">
    <subcellularLocation>
        <location evidence="1">Cell outer membrane</location>
    </subcellularLocation>
</comment>
<dbReference type="InterPro" id="IPR009746">
    <property type="entry name" value="LipidA_acyl_PagP"/>
</dbReference>
<dbReference type="PATRIC" id="fig|45065.4.peg.639"/>
<evidence type="ECO:0000256" key="3">
    <source>
        <dbReference type="ARBA" id="ARBA00022679"/>
    </source>
</evidence>
<dbReference type="NCBIfam" id="NF008271">
    <property type="entry name" value="PRK11045.1"/>
    <property type="match status" value="1"/>
</dbReference>
<dbReference type="Gene3D" id="2.40.160.20">
    <property type="match status" value="1"/>
</dbReference>
<dbReference type="EMBL" id="LNYC01000014">
    <property type="protein sequence ID" value="KTD03050.1"/>
    <property type="molecule type" value="Genomic_DNA"/>
</dbReference>
<dbReference type="Pfam" id="PF07017">
    <property type="entry name" value="PagP"/>
    <property type="match status" value="1"/>
</dbReference>
<evidence type="ECO:0000256" key="6">
    <source>
        <dbReference type="ARBA" id="ARBA00023237"/>
    </source>
</evidence>
<keyword evidence="3" id="KW-0808">Transferase</keyword>
<evidence type="ECO:0000313" key="9">
    <source>
        <dbReference type="Proteomes" id="UP000054785"/>
    </source>
</evidence>
<comment type="caution">
    <text evidence="8">The sequence shown here is derived from an EMBL/GenBank/DDBJ whole genome shotgun (WGS) entry which is preliminary data.</text>
</comment>
<dbReference type="STRING" id="45065.Lgee_0600"/>
<dbReference type="Proteomes" id="UP000054785">
    <property type="component" value="Unassembled WGS sequence"/>
</dbReference>
<comment type="similarity">
    <text evidence="2">Belongs to the lipid A palmitoyltransferase family.</text>
</comment>
<sequence length="190" mass="21328">MKAILLIILLLTQSIAFAEPEAAPARPESCRHWLSLFEPVCQRLRSIWTEGHNELYVSGYAWHNRYTYSRERVRQYNELAWGGGVGRGLWDEDGDWHGLYAIAFLDSHKNVEPAAGYAFLKTKHFTQDFSAGLGYTVLVTARPDIFKGVPFPGALPWAGVTWKKTSVYATYIPGASGAGNVLYILAKRTF</sequence>
<dbReference type="GO" id="GO:0016746">
    <property type="term" value="F:acyltransferase activity"/>
    <property type="evidence" value="ECO:0007669"/>
    <property type="project" value="UniProtKB-KW"/>
</dbReference>
<dbReference type="OrthoDB" id="9156803at2"/>
<keyword evidence="4" id="KW-0732">Signal</keyword>
<keyword evidence="5" id="KW-0472">Membrane</keyword>
<dbReference type="InterPro" id="IPR011250">
    <property type="entry name" value="OMP/PagP_B-barrel"/>
</dbReference>
<dbReference type="SUPFAM" id="SSF56925">
    <property type="entry name" value="OMPA-like"/>
    <property type="match status" value="1"/>
</dbReference>
<keyword evidence="7" id="KW-0012">Acyltransferase</keyword>
<gene>
    <name evidence="8" type="primary">pagP</name>
    <name evidence="8" type="ORF">Lgee_0600</name>
</gene>
<keyword evidence="6" id="KW-0998">Cell outer membrane</keyword>
<evidence type="ECO:0000256" key="5">
    <source>
        <dbReference type="ARBA" id="ARBA00023136"/>
    </source>
</evidence>
<reference evidence="8 9" key="1">
    <citation type="submission" date="2015-11" db="EMBL/GenBank/DDBJ databases">
        <title>Genomic analysis of 38 Legionella species identifies large and diverse effector repertoires.</title>
        <authorList>
            <person name="Burstein D."/>
            <person name="Amaro F."/>
            <person name="Zusman T."/>
            <person name="Lifshitz Z."/>
            <person name="Cohen O."/>
            <person name="Gilbert J.A."/>
            <person name="Pupko T."/>
            <person name="Shuman H.A."/>
            <person name="Segal G."/>
        </authorList>
    </citation>
    <scope>NUCLEOTIDE SEQUENCE [LARGE SCALE GENOMIC DNA]</scope>
    <source>
        <strain evidence="8 9">ATCC 49504</strain>
    </source>
</reference>
<proteinExistence type="inferred from homology"/>
<keyword evidence="9" id="KW-1185">Reference proteome</keyword>